<evidence type="ECO:0000313" key="1">
    <source>
        <dbReference type="EMBL" id="KAI8554180.1"/>
    </source>
</evidence>
<keyword evidence="2" id="KW-1185">Reference proteome</keyword>
<reference evidence="1" key="1">
    <citation type="submission" date="2022-02" db="EMBL/GenBank/DDBJ databases">
        <title>Plant Genome Project.</title>
        <authorList>
            <person name="Zhang R.-G."/>
        </authorList>
    </citation>
    <scope>NUCLEOTIDE SEQUENCE</scope>
    <source>
        <strain evidence="1">AT1</strain>
    </source>
</reference>
<accession>A0ACC0NLM4</accession>
<proteinExistence type="predicted"/>
<organism evidence="1 2">
    <name type="scientific">Rhododendron molle</name>
    <name type="common">Chinese azalea</name>
    <name type="synonym">Azalea mollis</name>
    <dbReference type="NCBI Taxonomy" id="49168"/>
    <lineage>
        <taxon>Eukaryota</taxon>
        <taxon>Viridiplantae</taxon>
        <taxon>Streptophyta</taxon>
        <taxon>Embryophyta</taxon>
        <taxon>Tracheophyta</taxon>
        <taxon>Spermatophyta</taxon>
        <taxon>Magnoliopsida</taxon>
        <taxon>eudicotyledons</taxon>
        <taxon>Gunneridae</taxon>
        <taxon>Pentapetalae</taxon>
        <taxon>asterids</taxon>
        <taxon>Ericales</taxon>
        <taxon>Ericaceae</taxon>
        <taxon>Ericoideae</taxon>
        <taxon>Rhodoreae</taxon>
        <taxon>Rhododendron</taxon>
    </lineage>
</organism>
<comment type="caution">
    <text evidence="1">The sequence shown here is derived from an EMBL/GenBank/DDBJ whole genome shotgun (WGS) entry which is preliminary data.</text>
</comment>
<protein>
    <submittedName>
        <fullName evidence="1">Uncharacterized protein</fullName>
    </submittedName>
</protein>
<dbReference type="EMBL" id="CM046392">
    <property type="protein sequence ID" value="KAI8554180.1"/>
    <property type="molecule type" value="Genomic_DNA"/>
</dbReference>
<evidence type="ECO:0000313" key="2">
    <source>
        <dbReference type="Proteomes" id="UP001062846"/>
    </source>
</evidence>
<sequence>MPFRGQNSACQREFALWSGVLTGEGKSLRDFASLFCRRFDFWITVLGKTDFSMLH</sequence>
<dbReference type="Proteomes" id="UP001062846">
    <property type="component" value="Chromosome 5"/>
</dbReference>
<gene>
    <name evidence="1" type="ORF">RHMOL_Rhmol05G0078900</name>
</gene>
<name>A0ACC0NLM4_RHOML</name>